<gene>
    <name evidence="1" type="ORF">Slin15195_G130490</name>
</gene>
<dbReference type="Proteomes" id="UP001056384">
    <property type="component" value="Chromosome 15"/>
</dbReference>
<reference evidence="1" key="1">
    <citation type="submission" date="2022-06" db="EMBL/GenBank/DDBJ databases">
        <title>Complete genome sequences of two strains of the flax pathogen Septoria linicola.</title>
        <authorList>
            <person name="Lapalu N."/>
            <person name="Simon A."/>
            <person name="Demenou B."/>
            <person name="Paumier D."/>
            <person name="Guillot M.-P."/>
            <person name="Gout L."/>
            <person name="Valade R."/>
        </authorList>
    </citation>
    <scope>NUCLEOTIDE SEQUENCE</scope>
    <source>
        <strain evidence="1">SE15195</strain>
    </source>
</reference>
<accession>A0A9Q9ER30</accession>
<keyword evidence="2" id="KW-1185">Reference proteome</keyword>
<organism evidence="1 2">
    <name type="scientific">Septoria linicola</name>
    <dbReference type="NCBI Taxonomy" id="215465"/>
    <lineage>
        <taxon>Eukaryota</taxon>
        <taxon>Fungi</taxon>
        <taxon>Dikarya</taxon>
        <taxon>Ascomycota</taxon>
        <taxon>Pezizomycotina</taxon>
        <taxon>Dothideomycetes</taxon>
        <taxon>Dothideomycetidae</taxon>
        <taxon>Mycosphaerellales</taxon>
        <taxon>Mycosphaerellaceae</taxon>
        <taxon>Septoria</taxon>
    </lineage>
</organism>
<name>A0A9Q9ER30_9PEZI</name>
<sequence>MGTGMTAKKNSSLLTCVEAAGEHTLTWKSHTKNWTNRTILKEIKERKSAEMASVKVTLVGCGVKKLIDSPVADFAASDTRDDVSQELTACVTSRFGAKKTQASSAATLSPV</sequence>
<evidence type="ECO:0000313" key="2">
    <source>
        <dbReference type="Proteomes" id="UP001056384"/>
    </source>
</evidence>
<dbReference type="AlphaFoldDB" id="A0A9Q9ER30"/>
<proteinExistence type="predicted"/>
<evidence type="ECO:0000313" key="1">
    <source>
        <dbReference type="EMBL" id="USW59730.1"/>
    </source>
</evidence>
<dbReference type="EMBL" id="CP099432">
    <property type="protein sequence ID" value="USW59730.1"/>
    <property type="molecule type" value="Genomic_DNA"/>
</dbReference>
<protein>
    <submittedName>
        <fullName evidence="1">Uncharacterized protein</fullName>
    </submittedName>
</protein>